<accession>A0A9D2SEY3</accession>
<dbReference type="Gene3D" id="3.40.50.1820">
    <property type="entry name" value="alpha/beta hydrolase"/>
    <property type="match status" value="1"/>
</dbReference>
<dbReference type="EC" id="3.1.1.-" evidence="3"/>
<feature type="domain" description="Carboxylesterase type B" evidence="4">
    <location>
        <begin position="12"/>
        <end position="486"/>
    </location>
</feature>
<sequence>MAKKFVCTPTFPVAETKAGKLRGFQWDTTFVFQGVHYAEADRFQAPRPVEPWEGIRDALSYGFVCPLLHQETPNGEVLVPHRYWPMDEHCQNLNIWTQSLDPQAKKPVLVWLHGGGFTAGSAIEQQAYDGEAMSRLGDVVVVSVNHRLNILGYLDLEPFGEKYKNSCNAGNADLVAALEWIQENIAQFGGDPENVTLFGQSGGGMKVWTLMQTPAADGLFQKGIVQSGLINGYGFDQPADGRKIVGAMLRYLGLEEQDVAQLETLPYAQLAEAYNAVAPALEKAGAYVGCNPAPNDFYRGDPRVVGFTEHAKTIPVLAGTVFGEFAFAPGITDKYQLSPEQKEALVREKYGETADQLIPLFRQAWPEKDLCDLLVVDCLFRSPTRDFIEKKAACPESPTFSYVFAYEFPYDGGKPAWHCSEIPFVFHNTDKIPVCNEPGVTDLLEERVFGAWIAFARQGNPSHPALPAWPPCTPGKEEVMVFDRTCSLRENFDRDLLALLETVTKPFSLGEESDEPIQH</sequence>
<dbReference type="PANTHER" id="PTHR43142">
    <property type="entry name" value="CARBOXYLIC ESTER HYDROLASE"/>
    <property type="match status" value="1"/>
</dbReference>
<name>A0A9D2SEY3_9FIRM</name>
<dbReference type="PANTHER" id="PTHR43142:SF1">
    <property type="entry name" value="CARBOXYLIC ESTER HYDROLASE"/>
    <property type="match status" value="1"/>
</dbReference>
<dbReference type="InterPro" id="IPR019826">
    <property type="entry name" value="Carboxylesterase_B_AS"/>
</dbReference>
<protein>
    <recommendedName>
        <fullName evidence="3">Carboxylic ester hydrolase</fullName>
        <ecNumber evidence="3">3.1.1.-</ecNumber>
    </recommendedName>
</protein>
<dbReference type="Pfam" id="PF00135">
    <property type="entry name" value="COesterase"/>
    <property type="match status" value="1"/>
</dbReference>
<evidence type="ECO:0000313" key="6">
    <source>
        <dbReference type="Proteomes" id="UP000826793"/>
    </source>
</evidence>
<evidence type="ECO:0000313" key="5">
    <source>
        <dbReference type="EMBL" id="HJB97231.1"/>
    </source>
</evidence>
<dbReference type="AlphaFoldDB" id="A0A9D2SEY3"/>
<evidence type="ECO:0000256" key="2">
    <source>
        <dbReference type="ARBA" id="ARBA00022801"/>
    </source>
</evidence>
<organism evidence="5 6">
    <name type="scientific">Candidatus Acutalibacter pullicola</name>
    <dbReference type="NCBI Taxonomy" id="2838417"/>
    <lineage>
        <taxon>Bacteria</taxon>
        <taxon>Bacillati</taxon>
        <taxon>Bacillota</taxon>
        <taxon>Clostridia</taxon>
        <taxon>Eubacteriales</taxon>
        <taxon>Acutalibacteraceae</taxon>
        <taxon>Acutalibacter</taxon>
    </lineage>
</organism>
<comment type="similarity">
    <text evidence="1 3">Belongs to the type-B carboxylesterase/lipase family.</text>
</comment>
<dbReference type="Proteomes" id="UP000826793">
    <property type="component" value="Unassembled WGS sequence"/>
</dbReference>
<gene>
    <name evidence="5" type="ORF">H9710_01495</name>
</gene>
<dbReference type="InterPro" id="IPR002018">
    <property type="entry name" value="CarbesteraseB"/>
</dbReference>
<dbReference type="PROSITE" id="PS00122">
    <property type="entry name" value="CARBOXYLESTERASE_B_1"/>
    <property type="match status" value="1"/>
</dbReference>
<dbReference type="SUPFAM" id="SSF53474">
    <property type="entry name" value="alpha/beta-Hydrolases"/>
    <property type="match status" value="1"/>
</dbReference>
<dbReference type="InterPro" id="IPR029058">
    <property type="entry name" value="AB_hydrolase_fold"/>
</dbReference>
<dbReference type="GO" id="GO:0016787">
    <property type="term" value="F:hydrolase activity"/>
    <property type="evidence" value="ECO:0007669"/>
    <property type="project" value="UniProtKB-KW"/>
</dbReference>
<keyword evidence="2 3" id="KW-0378">Hydrolase</keyword>
<evidence type="ECO:0000259" key="4">
    <source>
        <dbReference type="Pfam" id="PF00135"/>
    </source>
</evidence>
<evidence type="ECO:0000256" key="3">
    <source>
        <dbReference type="RuleBase" id="RU361235"/>
    </source>
</evidence>
<evidence type="ECO:0000256" key="1">
    <source>
        <dbReference type="ARBA" id="ARBA00005964"/>
    </source>
</evidence>
<reference evidence="5" key="1">
    <citation type="journal article" date="2021" name="PeerJ">
        <title>Extensive microbial diversity within the chicken gut microbiome revealed by metagenomics and culture.</title>
        <authorList>
            <person name="Gilroy R."/>
            <person name="Ravi A."/>
            <person name="Getino M."/>
            <person name="Pursley I."/>
            <person name="Horton D.L."/>
            <person name="Alikhan N.F."/>
            <person name="Baker D."/>
            <person name="Gharbi K."/>
            <person name="Hall N."/>
            <person name="Watson M."/>
            <person name="Adriaenssens E.M."/>
            <person name="Foster-Nyarko E."/>
            <person name="Jarju S."/>
            <person name="Secka A."/>
            <person name="Antonio M."/>
            <person name="Oren A."/>
            <person name="Chaudhuri R.R."/>
            <person name="La Ragione R."/>
            <person name="Hildebrand F."/>
            <person name="Pallen M.J."/>
        </authorList>
    </citation>
    <scope>NUCLEOTIDE SEQUENCE</scope>
    <source>
        <strain evidence="5">CHK185-1770</strain>
    </source>
</reference>
<comment type="caution">
    <text evidence="5">The sequence shown here is derived from an EMBL/GenBank/DDBJ whole genome shotgun (WGS) entry which is preliminary data.</text>
</comment>
<dbReference type="EMBL" id="DWXG01000009">
    <property type="protein sequence ID" value="HJB97231.1"/>
    <property type="molecule type" value="Genomic_DNA"/>
</dbReference>
<proteinExistence type="inferred from homology"/>
<reference evidence="5" key="2">
    <citation type="submission" date="2021-04" db="EMBL/GenBank/DDBJ databases">
        <authorList>
            <person name="Gilroy R."/>
        </authorList>
    </citation>
    <scope>NUCLEOTIDE SEQUENCE</scope>
    <source>
        <strain evidence="5">CHK185-1770</strain>
    </source>
</reference>